<evidence type="ECO:0000313" key="3">
    <source>
        <dbReference type="Proteomes" id="UP001629113"/>
    </source>
</evidence>
<proteinExistence type="predicted"/>
<name>A0ABR4PRV7_9HELO</name>
<dbReference type="Proteomes" id="UP001629113">
    <property type="component" value="Unassembled WGS sequence"/>
</dbReference>
<evidence type="ECO:0000256" key="1">
    <source>
        <dbReference type="SAM" id="MobiDB-lite"/>
    </source>
</evidence>
<feature type="region of interest" description="Disordered" evidence="1">
    <location>
        <begin position="1"/>
        <end position="29"/>
    </location>
</feature>
<keyword evidence="3" id="KW-1185">Reference proteome</keyword>
<comment type="caution">
    <text evidence="2">The sequence shown here is derived from an EMBL/GenBank/DDBJ whole genome shotgun (WGS) entry which is preliminary data.</text>
</comment>
<dbReference type="Pfam" id="PF15891">
    <property type="entry name" value="Nuc_deoxyri_tr2"/>
    <property type="match status" value="1"/>
</dbReference>
<gene>
    <name evidence="2" type="ORF">PVAG01_02853</name>
</gene>
<dbReference type="EMBL" id="JBFCZG010000002">
    <property type="protein sequence ID" value="KAL3426062.1"/>
    <property type="molecule type" value="Genomic_DNA"/>
</dbReference>
<evidence type="ECO:0008006" key="4">
    <source>
        <dbReference type="Google" id="ProtNLM"/>
    </source>
</evidence>
<reference evidence="2 3" key="1">
    <citation type="submission" date="2024-06" db="EMBL/GenBank/DDBJ databases">
        <title>Complete genome of Phlyctema vagabunda strain 19-DSS-EL-015.</title>
        <authorList>
            <person name="Fiorenzani C."/>
        </authorList>
    </citation>
    <scope>NUCLEOTIDE SEQUENCE [LARGE SCALE GENOMIC DNA]</scope>
    <source>
        <strain evidence="2 3">19-DSS-EL-015</strain>
    </source>
</reference>
<feature type="compositionally biased region" description="Polar residues" evidence="1">
    <location>
        <begin position="1"/>
        <end position="12"/>
    </location>
</feature>
<sequence>MTATAKVAQNPSFKIIEAPHRDPDDRGPTNPSIFLGGSIIDGWQKKLSASLYDLPITILNPLREDWEAIGVEDISNPAFREQTDWELDMQCQASLVVIYFAAETKAPVSLLELGLATAKAPESVLVCCPKGFWKKGNVDVVCSRFGISVLERLDEVENVVRERIGKMIDL</sequence>
<accession>A0ABR4PRV7</accession>
<dbReference type="InterPro" id="IPR039470">
    <property type="entry name" value="Nuc_deoxyri_tr2"/>
</dbReference>
<protein>
    <recommendedName>
        <fullName evidence="4">Nucleoside 2-deoxyribosyltransferase like protein</fullName>
    </recommendedName>
</protein>
<organism evidence="2 3">
    <name type="scientific">Phlyctema vagabunda</name>
    <dbReference type="NCBI Taxonomy" id="108571"/>
    <lineage>
        <taxon>Eukaryota</taxon>
        <taxon>Fungi</taxon>
        <taxon>Dikarya</taxon>
        <taxon>Ascomycota</taxon>
        <taxon>Pezizomycotina</taxon>
        <taxon>Leotiomycetes</taxon>
        <taxon>Helotiales</taxon>
        <taxon>Dermateaceae</taxon>
        <taxon>Phlyctema</taxon>
    </lineage>
</organism>
<evidence type="ECO:0000313" key="2">
    <source>
        <dbReference type="EMBL" id="KAL3426062.1"/>
    </source>
</evidence>
<dbReference type="Gene3D" id="3.40.50.450">
    <property type="match status" value="1"/>
</dbReference>
<feature type="compositionally biased region" description="Basic and acidic residues" evidence="1">
    <location>
        <begin position="17"/>
        <end position="27"/>
    </location>
</feature>